<dbReference type="VEuPathDB" id="FungiDB:F503_07748"/>
<reference evidence="12 13" key="1">
    <citation type="journal article" date="2013" name="BMC Genomics">
        <title>The genome and transcriptome of the pine saprophyte Ophiostoma piceae, and a comparison with the bark beetle-associated pine pathogen Grosmannia clavigera.</title>
        <authorList>
            <person name="Haridas S."/>
            <person name="Wang Y."/>
            <person name="Lim L."/>
            <person name="Massoumi Alamouti S."/>
            <person name="Jackman S."/>
            <person name="Docking R."/>
            <person name="Robertson G."/>
            <person name="Birol I."/>
            <person name="Bohlmann J."/>
            <person name="Breuil C."/>
        </authorList>
    </citation>
    <scope>NUCLEOTIDE SEQUENCE [LARGE SCALE GENOMIC DNA]</scope>
    <source>
        <strain evidence="12 13">UAMH 11346</strain>
    </source>
</reference>
<feature type="compositionally biased region" description="Basic and acidic residues" evidence="10">
    <location>
        <begin position="641"/>
        <end position="652"/>
    </location>
</feature>
<evidence type="ECO:0000256" key="5">
    <source>
        <dbReference type="ARBA" id="ARBA00022786"/>
    </source>
</evidence>
<evidence type="ECO:0000313" key="13">
    <source>
        <dbReference type="Proteomes" id="UP000016923"/>
    </source>
</evidence>
<evidence type="ECO:0000256" key="1">
    <source>
        <dbReference type="ARBA" id="ARBA00000900"/>
    </source>
</evidence>
<dbReference type="OMA" id="CCAREER"/>
<dbReference type="eggNOG" id="KOG1140">
    <property type="taxonomic scope" value="Eukaryota"/>
</dbReference>
<evidence type="ECO:0000256" key="3">
    <source>
        <dbReference type="ARBA" id="ARBA00022723"/>
    </source>
</evidence>
<dbReference type="EC" id="2.3.2.27" evidence="9"/>
<dbReference type="SMART" id="SM00396">
    <property type="entry name" value="ZnF_UBR1"/>
    <property type="match status" value="1"/>
</dbReference>
<keyword evidence="4 9" id="KW-0863">Zinc-finger</keyword>
<evidence type="ECO:0000256" key="8">
    <source>
        <dbReference type="PROSITE-ProRule" id="PRU00508"/>
    </source>
</evidence>
<dbReference type="GO" id="GO:0016567">
    <property type="term" value="P:protein ubiquitination"/>
    <property type="evidence" value="ECO:0007669"/>
    <property type="project" value="UniProtKB-UniRule"/>
</dbReference>
<dbReference type="GO" id="GO:0005737">
    <property type="term" value="C:cytoplasm"/>
    <property type="evidence" value="ECO:0007669"/>
    <property type="project" value="TreeGrafter"/>
</dbReference>
<comment type="similarity">
    <text evidence="7 9">Belongs to the E3 ubiquitin-protein ligase UBR1-like family.</text>
</comment>
<dbReference type="PANTHER" id="PTHR21497:SF24">
    <property type="entry name" value="E3 UBIQUITIN-PROTEIN LIGASE UBR1"/>
    <property type="match status" value="1"/>
</dbReference>
<dbReference type="Gene3D" id="2.10.110.30">
    <property type="match status" value="1"/>
</dbReference>
<evidence type="ECO:0000259" key="11">
    <source>
        <dbReference type="PROSITE" id="PS51157"/>
    </source>
</evidence>
<evidence type="ECO:0000256" key="6">
    <source>
        <dbReference type="ARBA" id="ARBA00022833"/>
    </source>
</evidence>
<comment type="catalytic activity">
    <reaction evidence="1 9">
        <text>S-ubiquitinyl-[E2 ubiquitin-conjugating enzyme]-L-cysteine + [acceptor protein]-L-lysine = [E2 ubiquitin-conjugating enzyme]-L-cysteine + N(6)-ubiquitinyl-[acceptor protein]-L-lysine.</text>
        <dbReference type="EC" id="2.3.2.27"/>
    </reaction>
</comment>
<feature type="compositionally biased region" description="Acidic residues" evidence="10">
    <location>
        <begin position="462"/>
        <end position="496"/>
    </location>
</feature>
<protein>
    <recommendedName>
        <fullName evidence="9">E3 ubiquitin-protein ligase</fullName>
        <ecNumber evidence="9">2.3.2.27</ecNumber>
    </recommendedName>
</protein>
<dbReference type="GO" id="GO:0000151">
    <property type="term" value="C:ubiquitin ligase complex"/>
    <property type="evidence" value="ECO:0007669"/>
    <property type="project" value="TreeGrafter"/>
</dbReference>
<feature type="region of interest" description="Disordered" evidence="10">
    <location>
        <begin position="594"/>
        <end position="689"/>
    </location>
</feature>
<keyword evidence="2 9" id="KW-0808">Transferase</keyword>
<accession>S3C2U4</accession>
<keyword evidence="6 9" id="KW-0862">Zinc</keyword>
<dbReference type="Proteomes" id="UP000016923">
    <property type="component" value="Unassembled WGS sequence"/>
</dbReference>
<evidence type="ECO:0000313" key="12">
    <source>
        <dbReference type="EMBL" id="EPE07097.1"/>
    </source>
</evidence>
<keyword evidence="13" id="KW-1185">Reference proteome</keyword>
<feature type="zinc finger region" description="UBR-type" evidence="8">
    <location>
        <begin position="102"/>
        <end position="174"/>
    </location>
</feature>
<dbReference type="EMBL" id="KE148151">
    <property type="protein sequence ID" value="EPE07097.1"/>
    <property type="molecule type" value="Genomic_DNA"/>
</dbReference>
<dbReference type="HOGENOM" id="CLU_000684_1_0_1"/>
<organism evidence="12 13">
    <name type="scientific">Ophiostoma piceae (strain UAMH 11346)</name>
    <name type="common">Sap stain fungus</name>
    <dbReference type="NCBI Taxonomy" id="1262450"/>
    <lineage>
        <taxon>Eukaryota</taxon>
        <taxon>Fungi</taxon>
        <taxon>Dikarya</taxon>
        <taxon>Ascomycota</taxon>
        <taxon>Pezizomycotina</taxon>
        <taxon>Sordariomycetes</taxon>
        <taxon>Sordariomycetidae</taxon>
        <taxon>Ophiostomatales</taxon>
        <taxon>Ophiostomataceae</taxon>
        <taxon>Ophiostoma</taxon>
    </lineage>
</organism>
<dbReference type="InterPro" id="IPR003769">
    <property type="entry name" value="ClpS_core"/>
</dbReference>
<dbReference type="PANTHER" id="PTHR21497">
    <property type="entry name" value="UBIQUITIN LIGASE E3 ALPHA-RELATED"/>
    <property type="match status" value="1"/>
</dbReference>
<dbReference type="UniPathway" id="UPA00143"/>
<keyword evidence="5 9" id="KW-0833">Ubl conjugation pathway</keyword>
<dbReference type="Pfam" id="PF02207">
    <property type="entry name" value="zf-UBR"/>
    <property type="match status" value="1"/>
</dbReference>
<dbReference type="GO" id="GO:0008270">
    <property type="term" value="F:zinc ion binding"/>
    <property type="evidence" value="ECO:0007669"/>
    <property type="project" value="UniProtKB-UniRule"/>
</dbReference>
<evidence type="ECO:0000256" key="9">
    <source>
        <dbReference type="RuleBase" id="RU366018"/>
    </source>
</evidence>
<comment type="pathway">
    <text evidence="9">Protein modification; protein ubiquitination.</text>
</comment>
<dbReference type="PROSITE" id="PS51157">
    <property type="entry name" value="ZF_UBR"/>
    <property type="match status" value="1"/>
</dbReference>
<dbReference type="InterPro" id="IPR003126">
    <property type="entry name" value="Znf_UBR"/>
</dbReference>
<dbReference type="InterPro" id="IPR044046">
    <property type="entry name" value="E3_ligase_UBR-like_C"/>
</dbReference>
<evidence type="ECO:0000256" key="2">
    <source>
        <dbReference type="ARBA" id="ARBA00022679"/>
    </source>
</evidence>
<gene>
    <name evidence="12" type="ORF">F503_07748</name>
</gene>
<dbReference type="Pfam" id="PF18995">
    <property type="entry name" value="PRT6_C"/>
    <property type="match status" value="1"/>
</dbReference>
<dbReference type="STRING" id="1262450.S3C2U4"/>
<comment type="function">
    <text evidence="9">Ubiquitin ligase protein which is a component of the N-end rule pathway. Recognizes and binds to proteins bearing specific N-terminal residues that are destabilizing according to the N-end rule, leading to their ubiquitination and subsequent degradation.</text>
</comment>
<feature type="region of interest" description="Disordered" evidence="10">
    <location>
        <begin position="533"/>
        <end position="570"/>
    </location>
</feature>
<dbReference type="InterPro" id="IPR036390">
    <property type="entry name" value="WH_DNA-bd_sf"/>
</dbReference>
<keyword evidence="3 9" id="KW-0479">Metal-binding</keyword>
<dbReference type="Pfam" id="PF22960">
    <property type="entry name" value="WHD_UBR1"/>
    <property type="match status" value="1"/>
</dbReference>
<dbReference type="OrthoDB" id="26387at2759"/>
<feature type="compositionally biased region" description="Low complexity" evidence="10">
    <location>
        <begin position="556"/>
        <end position="570"/>
    </location>
</feature>
<dbReference type="CDD" id="cd16482">
    <property type="entry name" value="RING-H2_UBR1-like"/>
    <property type="match status" value="1"/>
</dbReference>
<dbReference type="InterPro" id="IPR039164">
    <property type="entry name" value="UBR1-like"/>
</dbReference>
<evidence type="ECO:0000256" key="10">
    <source>
        <dbReference type="SAM" id="MobiDB-lite"/>
    </source>
</evidence>
<feature type="domain" description="UBR-type" evidence="11">
    <location>
        <begin position="102"/>
        <end position="174"/>
    </location>
</feature>
<dbReference type="SUPFAM" id="SSF46785">
    <property type="entry name" value="Winged helix' DNA-binding domain"/>
    <property type="match status" value="1"/>
</dbReference>
<dbReference type="GO" id="GO:0061630">
    <property type="term" value="F:ubiquitin protein ligase activity"/>
    <property type="evidence" value="ECO:0007669"/>
    <property type="project" value="UniProtKB-UniRule"/>
</dbReference>
<dbReference type="GO" id="GO:0071596">
    <property type="term" value="P:ubiquitin-dependent protein catabolic process via the N-end rule pathway"/>
    <property type="evidence" value="ECO:0007669"/>
    <property type="project" value="UniProtKB-UniRule"/>
</dbReference>
<name>S3C2U4_OPHP1</name>
<dbReference type="InterPro" id="IPR055194">
    <property type="entry name" value="UBR1-like_WH"/>
</dbReference>
<sequence length="2429" mass="270287">MNSTPYHPLPPLPAMAATMTTQEQQLCQFLRGLSDHHAHRYTEQASKELLSSLFWCMAGGKQVYMDLLFPTVGGPSRNGTLKLREAQGAIDGAEYTEGARGYPCGHIFRAGEATYSCKTCGTDDTCCLCSRCFDATDHRGHMVRVSVSPGNSGCCDCGDHEAWKTPMYCTIHSRLEDNPNACADEGADMDAPGKGKGKTAIAGTPPDLEASIRMTIGRVFDFMCDVISCSPEQLRNPKTEESILQDEKLSRLSEVYGGGDDGPPSEYTVLLWNDEKHTVNDVQDQVARACQVTLRDGRMCAYQTDEIGRTVLKYSGSVTELLKVAKVLEEIKITVTIRSARETFREQMCSTIIEWLCDISGCSVGQDADILRRVICEELLRPWNKGSHAANAVVGKNGITDEAKIAEEADIRNAHRSGHDFQLFREEMQARILAGQDEDDDDEDDDDDGEDDLDIFISAMSGDEDEDDDDDDMMDGDIDNGDEGEGEGDAEGDDADDANRAERQQLGAALMTLLTAPLTMDTDDIVMVDFQQQGGAQQAEAEDQEAEADRTGQATENDANEAPAQPAADTAMAMDEEADWQRGLGQLEQNEATMAGYPAPPLPPAGQQGSESSDTVAVVADTDSASTPLATSTSAPAAEPRALRSARDRDGTPSDSDTAEPVMASRFNKTGLEIPKTPGKNKNAKKEGTPQPGHYWLDVPPAYELIQPASPAEDLFQRVRLDWLILFDLRLWKKVRNDLRSLYISTVINIPEFKRVLGLRFAGLYTSLAQLYLIGDREPDHSIINISLQMLTAASITTEIVERGNFLTSLMSILYTFLTTRQVGHPWQVLDTATLTFDSGSVTNRRMYHFFVDLKYLFQSPHVQECLRTEDRYMMQFLDLVKLHQGICPNTRAVGEHIEYETDTWISASLITREINRLCRQFSDAFRNLQEADFSYLAHAIRYTAKTTILSAVGAERLRFTQAEIQDEIAFHNVSDFEFEEDPKDYNIVSFVVDKRQISFHHALHYTLSWLIECGKSLPVEHLRTMLSFETADLRAAPRSMGRKLLPKRFNFSSEDYLMAAFDYPLRVCAWLAQMKANMWVRNGISLRHQAGTYRGVSQRDVAHHRDIFLMQTALVICDPSRVLVSIIDRFGMERWVKGIFEQKAEAQDDLQHLDVVEDMIHLLIVLISDRMSLIDFGGDETAAQTMGLRRDIAHVLCFKPLSYTDICNKLPDRYQENENFQTVLEEMTTYKAPEGNSDIGTFELDPRFIESVDPYSGHYNKNQREESETAYRKWMAKKTGQPDDSIVYEPKLHPITSGVFMKLAGFTSTGVFAQLIYYSLLYTLESPKLTPTVKSSRIETYTQVLLHLVLIAISEDGSAPESPETQREDAASFIRLALLRNARHCFTDSTQCKTIAALLITISSKDEFRACHPKVSLILRRMRQKRPADFEAAYAQLGIPIDQISTGSPAYNDNNANEEREKKKRAALDRQARVMAQFQEQQKSFLANQGGIDWGISDEEEDELVDDNLDTDMDHGSKAAEEPKKIWKYPGGTCILCQEETDDRRLYGTFALFTESLILRQTDLQDSDFVREAASTPKNLDRSAESIRPFGVAHENRQKVEKIGADGERYETERQVIGKGFPSQNCKSGTLSVGCGHIMHHHCFEAYFEATLRRHQQQIARHHPEDTSRLEFVCPLCKALGNAFLPIVWKGKEESYPGALAPTESFQQFLDIQMMNQAHYVLGASRPVDTVQGTYRQYVHSTMVNSVVEKSSQLLIDAWESLSLHPPLLSQPSTPSGAVGAITPTDWISPAMVAAGGVAAAVGAGGAGAGASRSSSIMASVTGGHGQPEQNMVRDLVSAYNRLRKTLRKNKLPSHHSYDSHEVKMVKELFSSDTLVQTVGYSISAVEIQQRGTDAEYGMTLLTKITEQNLTHLRIMCETVTSYIATGVQRAGGDNRIEREYRLDTERQHCQLFIAQYMGEETELTRQPVAEYAPLLSLDPFVFLCECVFGLVPSHKIELSHVLRMCYLAEIVKVVYYMARNTNPQAWIGQLMNRDQGFSSTSNPGLDSFAKFCLAVSQMDLNVRAASGSHNLSGLSGVIDASLLAQNANGENRAFDLGGVDTLEGYYNFVQKYALVFLRKSVVLLYAAAGVDFNSHVSPAPELPELDRLTEALRVPTFDEMCNSLAVVNDEQQQQQLSASASAAGVTWSSPSVRQLVTGWVQHVYLAASNNSTTSTSTPAVSSSLAALSSLSSSATSETPSTTGRMLQTPSNTLNPSALLSHPGIYELVGLPENFEQLLAECTRVHCPTTGKDVSEPTMCLMCGEVFCSQATCCAREERIPSRRGDIIRKIGGAQQHMRKCQRNIGLFLNIRKCCIFYLHRLSGSFGYAPYIDKYGEVDMGFRHGRPLLLNQRRYDSMLRAVWLGHGIPSFISRRLEMDINNGGWETI</sequence>
<feature type="compositionally biased region" description="Low complexity" evidence="10">
    <location>
        <begin position="620"/>
        <end position="638"/>
    </location>
</feature>
<dbReference type="Pfam" id="PF02617">
    <property type="entry name" value="ClpS"/>
    <property type="match status" value="1"/>
</dbReference>
<evidence type="ECO:0000256" key="4">
    <source>
        <dbReference type="ARBA" id="ARBA00022771"/>
    </source>
</evidence>
<dbReference type="CDD" id="cd19673">
    <property type="entry name" value="UBR-box_UBR3"/>
    <property type="match status" value="1"/>
</dbReference>
<evidence type="ECO:0000256" key="7">
    <source>
        <dbReference type="ARBA" id="ARBA00046341"/>
    </source>
</evidence>
<proteinExistence type="inferred from homology"/>
<feature type="region of interest" description="Disordered" evidence="10">
    <location>
        <begin position="459"/>
        <end position="496"/>
    </location>
</feature>
<dbReference type="FunFam" id="2.10.110.30:FF:000001">
    <property type="entry name" value="E3 ubiquitin-protein ligase UBR2 isoform 1"/>
    <property type="match status" value="1"/>
</dbReference>